<reference evidence="3 4" key="1">
    <citation type="submission" date="2024-01" db="EMBL/GenBank/DDBJ databases">
        <title>Multi-omics insights into the function and evolution of sodium benzoate biodegradation pathways in Benzoatithermus flavus gen. nov., sp. nov. from hot spring.</title>
        <authorList>
            <person name="Hu C.-J."/>
            <person name="Li W.-J."/>
        </authorList>
    </citation>
    <scope>NUCLEOTIDE SEQUENCE [LARGE SCALE GENOMIC DNA]</scope>
    <source>
        <strain evidence="3 4">SYSU G07066</strain>
    </source>
</reference>
<proteinExistence type="predicted"/>
<evidence type="ECO:0000313" key="3">
    <source>
        <dbReference type="EMBL" id="MEK0081844.1"/>
    </source>
</evidence>
<dbReference type="InterPro" id="IPR033900">
    <property type="entry name" value="Gram_neg_porin_domain"/>
</dbReference>
<dbReference type="EMBL" id="JBBLZC010000001">
    <property type="protein sequence ID" value="MEK0081844.1"/>
    <property type="molecule type" value="Genomic_DNA"/>
</dbReference>
<feature type="signal peptide" evidence="1">
    <location>
        <begin position="1"/>
        <end position="29"/>
    </location>
</feature>
<gene>
    <name evidence="3" type="ORF">U1T56_01670</name>
</gene>
<keyword evidence="1" id="KW-0732">Signal</keyword>
<dbReference type="RefSeq" id="WP_418157687.1">
    <property type="nucleotide sequence ID" value="NZ_JBBLZC010000001.1"/>
</dbReference>
<feature type="chain" id="PRO_5046591854" evidence="1">
    <location>
        <begin position="30"/>
        <end position="369"/>
    </location>
</feature>
<name>A0ABU8XLM1_9PROT</name>
<organism evidence="3 4">
    <name type="scientific">Benzoatithermus flavus</name>
    <dbReference type="NCBI Taxonomy" id="3108223"/>
    <lineage>
        <taxon>Bacteria</taxon>
        <taxon>Pseudomonadati</taxon>
        <taxon>Pseudomonadota</taxon>
        <taxon>Alphaproteobacteria</taxon>
        <taxon>Geminicoccales</taxon>
        <taxon>Geminicoccaceae</taxon>
        <taxon>Benzoatithermus</taxon>
    </lineage>
</organism>
<keyword evidence="4" id="KW-1185">Reference proteome</keyword>
<feature type="domain" description="Porin" evidence="2">
    <location>
        <begin position="19"/>
        <end position="345"/>
    </location>
</feature>
<evidence type="ECO:0000259" key="2">
    <source>
        <dbReference type="Pfam" id="PF13609"/>
    </source>
</evidence>
<dbReference type="InterPro" id="IPR023614">
    <property type="entry name" value="Porin_dom_sf"/>
</dbReference>
<sequence length="369" mass="38046">MTLRKILLGTTAVVGVGLTVAAVPTVVGAAEVKPGGYPDLTLTGFARFRAHGGEIDDARLNNAFSRDLDFSNDTEVHVVARAKDERTGIEYGGTIEFEADTNSTANTDESWLFVRGGFGEVRLGDEDGVAHDSEVGGNTIAAGTGGIDGSVIDTIATPVVFLTNTDDATKIRYYTPSFGGFQIAVSYTPQDQIVGSGAANGDALATKGVEAQNVVDGGLIYKGEFAGVGVLASVVGITGDLKGSSVFGDGSWHGWQAGASVDLFGFKVAGSYGDEKVADADRTWITAGAAYGIGPANVSVSFGKVIDDNGFWAGRKPYNLVFSADYALMPGLVLAGDVGFFDNSARPGRTIGAVGDSGWQAVGRLGLAF</sequence>
<evidence type="ECO:0000313" key="4">
    <source>
        <dbReference type="Proteomes" id="UP001375743"/>
    </source>
</evidence>
<dbReference type="SUPFAM" id="SSF56935">
    <property type="entry name" value="Porins"/>
    <property type="match status" value="1"/>
</dbReference>
<comment type="caution">
    <text evidence="3">The sequence shown here is derived from an EMBL/GenBank/DDBJ whole genome shotgun (WGS) entry which is preliminary data.</text>
</comment>
<accession>A0ABU8XLM1</accession>
<protein>
    <submittedName>
        <fullName evidence="3">Porin</fullName>
    </submittedName>
</protein>
<dbReference type="Pfam" id="PF13609">
    <property type="entry name" value="Porin_4"/>
    <property type="match status" value="1"/>
</dbReference>
<evidence type="ECO:0000256" key="1">
    <source>
        <dbReference type="SAM" id="SignalP"/>
    </source>
</evidence>
<dbReference type="Gene3D" id="2.40.160.10">
    <property type="entry name" value="Porin"/>
    <property type="match status" value="1"/>
</dbReference>
<dbReference type="Proteomes" id="UP001375743">
    <property type="component" value="Unassembled WGS sequence"/>
</dbReference>